<evidence type="ECO:0008006" key="4">
    <source>
        <dbReference type="Google" id="ProtNLM"/>
    </source>
</evidence>
<reference evidence="2" key="1">
    <citation type="submission" date="2020-05" db="EMBL/GenBank/DDBJ databases">
        <authorList>
            <person name="Chiriac C."/>
            <person name="Salcher M."/>
            <person name="Ghai R."/>
            <person name="Kavagutti S V."/>
        </authorList>
    </citation>
    <scope>NUCLEOTIDE SEQUENCE</scope>
</reference>
<keyword evidence="1" id="KW-1133">Transmembrane helix</keyword>
<sequence length="131" mass="14983">MHNFHEEPVSDFTPLAQKFNDRRKDSPMPVLLALVTKVHESQKELDRKLTRHMTDETDELAKAITQLMKEAFPDGDPLGHRADHEVRIEKEKEKVAFWKEMRLAAAKWAGLGLLGFLVAAAWTQFLKGPHA</sequence>
<name>A0A6J5T7J7_9CAUD</name>
<feature type="transmembrane region" description="Helical" evidence="1">
    <location>
        <begin position="108"/>
        <end position="125"/>
    </location>
</feature>
<dbReference type="EMBL" id="LR798273">
    <property type="protein sequence ID" value="CAB5219567.1"/>
    <property type="molecule type" value="Genomic_DNA"/>
</dbReference>
<evidence type="ECO:0000256" key="1">
    <source>
        <dbReference type="SAM" id="Phobius"/>
    </source>
</evidence>
<protein>
    <recommendedName>
        <fullName evidence="4">Transmembrane protein</fullName>
    </recommendedName>
</protein>
<gene>
    <name evidence="3" type="ORF">UFOVP228_89</name>
    <name evidence="2" type="ORF">UFOVP47_13</name>
</gene>
<evidence type="ECO:0000313" key="2">
    <source>
        <dbReference type="EMBL" id="CAB4240804.1"/>
    </source>
</evidence>
<dbReference type="EMBL" id="LR797820">
    <property type="protein sequence ID" value="CAB4240804.1"/>
    <property type="molecule type" value="Genomic_DNA"/>
</dbReference>
<evidence type="ECO:0000313" key="3">
    <source>
        <dbReference type="EMBL" id="CAB5219567.1"/>
    </source>
</evidence>
<organism evidence="2">
    <name type="scientific">uncultured Caudovirales phage</name>
    <dbReference type="NCBI Taxonomy" id="2100421"/>
    <lineage>
        <taxon>Viruses</taxon>
        <taxon>Duplodnaviria</taxon>
        <taxon>Heunggongvirae</taxon>
        <taxon>Uroviricota</taxon>
        <taxon>Caudoviricetes</taxon>
        <taxon>Peduoviridae</taxon>
        <taxon>Maltschvirus</taxon>
        <taxon>Maltschvirus maltsch</taxon>
    </lineage>
</organism>
<accession>A0A6J5T7J7</accession>
<keyword evidence="1" id="KW-0812">Transmembrane</keyword>
<proteinExistence type="predicted"/>
<keyword evidence="1" id="KW-0472">Membrane</keyword>